<dbReference type="Gene3D" id="3.30.420.40">
    <property type="match status" value="4"/>
</dbReference>
<dbReference type="FunFam" id="3.90.640.10:FF:000047">
    <property type="entry name" value="Actin, alpha skeletal muscle"/>
    <property type="match status" value="1"/>
</dbReference>
<evidence type="ECO:0000313" key="2">
    <source>
        <dbReference type="EMBL" id="KAJ5066496.1"/>
    </source>
</evidence>
<protein>
    <submittedName>
        <fullName evidence="2">Actin-7-related</fullName>
    </submittedName>
</protein>
<keyword evidence="3" id="KW-1185">Reference proteome</keyword>
<sequence>MFETFNVPALYLANSSILSLFASGRTTGIVCESGYEITSVVPIYEGIDLEYSTITNKLGGKDITNYLMKLMNEKGYSFTTSAEREIVRDIKEKLCYIPLNYEEEINQSNLLEKDYELPNGEIIKIGNERIKSCEILFQPNLIENESIGIDKMIYQSIIKSDKDIQKELFNNILLSGVIAPPERKYSVWIGGSILSSLSTFPKMWIKNEDYKEFGNKIINRIFF</sequence>
<dbReference type="Gene3D" id="3.90.640.10">
    <property type="entry name" value="Actin, Chain A, domain 4"/>
    <property type="match status" value="1"/>
</dbReference>
<dbReference type="PANTHER" id="PTHR11937">
    <property type="entry name" value="ACTIN"/>
    <property type="match status" value="1"/>
</dbReference>
<reference evidence="2" key="1">
    <citation type="submission" date="2022-10" db="EMBL/GenBank/DDBJ databases">
        <title>Novel sulphate-reducing endosymbionts in the free-living metamonad Anaeramoeba.</title>
        <authorList>
            <person name="Jerlstrom-Hultqvist J."/>
            <person name="Cepicka I."/>
            <person name="Gallot-Lavallee L."/>
            <person name="Salas-Leiva D."/>
            <person name="Curtis B.A."/>
            <person name="Zahonova K."/>
            <person name="Pipaliya S."/>
            <person name="Dacks J."/>
            <person name="Roger A.J."/>
        </authorList>
    </citation>
    <scope>NUCLEOTIDE SEQUENCE</scope>
    <source>
        <strain evidence="2">BMAN</strain>
    </source>
</reference>
<dbReference type="PRINTS" id="PR00190">
    <property type="entry name" value="ACTIN"/>
</dbReference>
<gene>
    <name evidence="2" type="ORF">M0811_13522</name>
</gene>
<comment type="similarity">
    <text evidence="1">Belongs to the actin family.</text>
</comment>
<dbReference type="EMBL" id="JAPDFW010000141">
    <property type="protein sequence ID" value="KAJ5066496.1"/>
    <property type="molecule type" value="Genomic_DNA"/>
</dbReference>
<name>A0A9Q0L5R4_ANAIG</name>
<dbReference type="Proteomes" id="UP001149090">
    <property type="component" value="Unassembled WGS sequence"/>
</dbReference>
<dbReference type="InterPro" id="IPR004000">
    <property type="entry name" value="Actin"/>
</dbReference>
<dbReference type="Pfam" id="PF00022">
    <property type="entry name" value="Actin"/>
    <property type="match status" value="2"/>
</dbReference>
<dbReference type="SUPFAM" id="SSF53067">
    <property type="entry name" value="Actin-like ATPase domain"/>
    <property type="match status" value="2"/>
</dbReference>
<proteinExistence type="inferred from homology"/>
<dbReference type="SMART" id="SM00268">
    <property type="entry name" value="ACTIN"/>
    <property type="match status" value="1"/>
</dbReference>
<evidence type="ECO:0000256" key="1">
    <source>
        <dbReference type="RuleBase" id="RU000487"/>
    </source>
</evidence>
<comment type="caution">
    <text evidence="2">The sequence shown here is derived from an EMBL/GenBank/DDBJ whole genome shotgun (WGS) entry which is preliminary data.</text>
</comment>
<dbReference type="InterPro" id="IPR043129">
    <property type="entry name" value="ATPase_NBD"/>
</dbReference>
<dbReference type="AlphaFoldDB" id="A0A9Q0L5R4"/>
<accession>A0A9Q0L5R4</accession>
<organism evidence="2 3">
    <name type="scientific">Anaeramoeba ignava</name>
    <name type="common">Anaerobic marine amoeba</name>
    <dbReference type="NCBI Taxonomy" id="1746090"/>
    <lineage>
        <taxon>Eukaryota</taxon>
        <taxon>Metamonada</taxon>
        <taxon>Anaeramoebidae</taxon>
        <taxon>Anaeramoeba</taxon>
    </lineage>
</organism>
<evidence type="ECO:0000313" key="3">
    <source>
        <dbReference type="Proteomes" id="UP001149090"/>
    </source>
</evidence>
<dbReference type="OMA" id="RNDYDEY"/>